<dbReference type="Proteomes" id="UP000580856">
    <property type="component" value="Unassembled WGS sequence"/>
</dbReference>
<evidence type="ECO:0000259" key="8">
    <source>
        <dbReference type="Pfam" id="PF10120"/>
    </source>
</evidence>
<protein>
    <recommendedName>
        <fullName evidence="2">hydroxymethylpyrimidine kinase</fullName>
        <ecNumber evidence="2">2.7.1.49</ecNumber>
    </recommendedName>
</protein>
<evidence type="ECO:0000256" key="5">
    <source>
        <dbReference type="ARBA" id="ARBA00022777"/>
    </source>
</evidence>
<dbReference type="CDD" id="cd01169">
    <property type="entry name" value="HMPP_kinase"/>
    <property type="match status" value="1"/>
</dbReference>
<dbReference type="InterPro" id="IPR029056">
    <property type="entry name" value="Ribokinase-like"/>
</dbReference>
<proteinExistence type="predicted"/>
<dbReference type="PANTHER" id="PTHR20858">
    <property type="entry name" value="PHOSPHOMETHYLPYRIMIDINE KINASE"/>
    <property type="match status" value="1"/>
</dbReference>
<feature type="domain" description="Pyridoxamine kinase/Phosphomethylpyrimidine kinase" evidence="7">
    <location>
        <begin position="14"/>
        <end position="258"/>
    </location>
</feature>
<dbReference type="SUPFAM" id="SSF53639">
    <property type="entry name" value="AraD/HMP-PK domain-like"/>
    <property type="match status" value="1"/>
</dbReference>
<dbReference type="GO" id="GO:0009228">
    <property type="term" value="P:thiamine biosynthetic process"/>
    <property type="evidence" value="ECO:0007669"/>
    <property type="project" value="InterPro"/>
</dbReference>
<evidence type="ECO:0000256" key="4">
    <source>
        <dbReference type="ARBA" id="ARBA00022741"/>
    </source>
</evidence>
<comment type="pathway">
    <text evidence="1">Cofactor biosynthesis; thiamine diphosphate biosynthesis.</text>
</comment>
<dbReference type="EMBL" id="JAATJA010000001">
    <property type="protein sequence ID" value="NJB66961.1"/>
    <property type="molecule type" value="Genomic_DNA"/>
</dbReference>
<dbReference type="Gene3D" id="3.40.1190.20">
    <property type="match status" value="1"/>
</dbReference>
<evidence type="ECO:0000256" key="6">
    <source>
        <dbReference type="ARBA" id="ARBA00022840"/>
    </source>
</evidence>
<sequence length="453" mass="46772">MNTLPCILTIAGSDSGGGAGIQADIKTIAMNGGYAMSVITALTAQNSMGITGIHAPDPEFVAWQLRAVLDDFPLAAAKTGMLFSGPIIAAVCDRLAAKTFPLVVDPVSVSQTGHQLLKDDAIAMLVERLVPLADVFTPNRPEAEVLTGLKIDTPADVRTATARLQAMGAKAVLLKGGHFDGDRMIDWLALPGAEPIALEQPRIDTVHTHGTGCTLSSAIATWLGRGYGVREAVVAAQKYLNLALRAGFGPGRGAGPANHSVVLLRLQERERIREDMGAAVRRLEHFDGMRRLLPEGVMHLVAALPWASGGEDVASLSGGVSCDAHGRPLVAGCPEFGASGDGAGTVLAASAVRAELRFAAVLPLTEAVTAALGRSGLGVAWFDRADAPEAERGNAESLAAWGVRQVLSSSPAPQGIGAVCDFGGNGSVGAVRILGAEADEVLDRLEAVADALD</sequence>
<keyword evidence="4" id="KW-0547">Nucleotide-binding</keyword>
<dbReference type="AlphaFoldDB" id="A0A846QFE6"/>
<dbReference type="InterPro" id="IPR004399">
    <property type="entry name" value="HMP/HMP-P_kinase_dom"/>
</dbReference>
<dbReference type="Gene3D" id="3.40.225.10">
    <property type="entry name" value="Class II aldolase/adducin N-terminal domain"/>
    <property type="match status" value="1"/>
</dbReference>
<name>A0A846QFE6_9BACT</name>
<evidence type="ECO:0000256" key="1">
    <source>
        <dbReference type="ARBA" id="ARBA00004948"/>
    </source>
</evidence>
<dbReference type="Pfam" id="PF10120">
    <property type="entry name" value="ThiN"/>
    <property type="match status" value="1"/>
</dbReference>
<dbReference type="InterPro" id="IPR036409">
    <property type="entry name" value="Aldolase_II/adducin_N_sf"/>
</dbReference>
<accession>A0A846QFE6</accession>
<keyword evidence="3 9" id="KW-0808">Transferase</keyword>
<dbReference type="UniPathway" id="UPA00060">
    <property type="reaction ID" value="UER00138"/>
</dbReference>
<dbReference type="InterPro" id="IPR019293">
    <property type="entry name" value="ThiN"/>
</dbReference>
<dbReference type="FunFam" id="3.40.1190.20:FF:000003">
    <property type="entry name" value="Phosphomethylpyrimidine kinase ThiD"/>
    <property type="match status" value="1"/>
</dbReference>
<dbReference type="EC" id="2.7.1.49" evidence="2"/>
<dbReference type="SUPFAM" id="SSF53613">
    <property type="entry name" value="Ribokinase-like"/>
    <property type="match status" value="1"/>
</dbReference>
<keyword evidence="6" id="KW-0067">ATP-binding</keyword>
<dbReference type="GO" id="GO:0009229">
    <property type="term" value="P:thiamine diphosphate biosynthetic process"/>
    <property type="evidence" value="ECO:0007669"/>
    <property type="project" value="UniProtKB-UniPathway"/>
</dbReference>
<dbReference type="GO" id="GO:0005829">
    <property type="term" value="C:cytosol"/>
    <property type="evidence" value="ECO:0007669"/>
    <property type="project" value="TreeGrafter"/>
</dbReference>
<dbReference type="RefSeq" id="WP_167940055.1">
    <property type="nucleotide sequence ID" value="NZ_JAATJA010000001.1"/>
</dbReference>
<comment type="caution">
    <text evidence="9">The sequence shown here is derived from an EMBL/GenBank/DDBJ whole genome shotgun (WGS) entry which is preliminary data.</text>
</comment>
<feature type="domain" description="Thiamine-phosphate synthase ThiN" evidence="8">
    <location>
        <begin position="276"/>
        <end position="445"/>
    </location>
</feature>
<keyword evidence="5 9" id="KW-0418">Kinase</keyword>
<reference evidence="9 10" key="1">
    <citation type="submission" date="2020-03" db="EMBL/GenBank/DDBJ databases">
        <title>Genomic Encyclopedia of Type Strains, Phase IV (KMG-IV): sequencing the most valuable type-strain genomes for metagenomic binning, comparative biology and taxonomic classification.</title>
        <authorList>
            <person name="Goeker M."/>
        </authorList>
    </citation>
    <scope>NUCLEOTIDE SEQUENCE [LARGE SCALE GENOMIC DNA]</scope>
    <source>
        <strain evidence="9 10">DSM 24233</strain>
    </source>
</reference>
<dbReference type="PANTHER" id="PTHR20858:SF17">
    <property type="entry name" value="HYDROXYMETHYLPYRIMIDINE_PHOSPHOMETHYLPYRIMIDINE KINASE THI20-RELATED"/>
    <property type="match status" value="1"/>
</dbReference>
<dbReference type="GO" id="GO:0008902">
    <property type="term" value="F:hydroxymethylpyrimidine kinase activity"/>
    <property type="evidence" value="ECO:0007669"/>
    <property type="project" value="UniProtKB-EC"/>
</dbReference>
<evidence type="ECO:0000313" key="9">
    <source>
        <dbReference type="EMBL" id="NJB66961.1"/>
    </source>
</evidence>
<dbReference type="GO" id="GO:0008972">
    <property type="term" value="F:phosphomethylpyrimidine kinase activity"/>
    <property type="evidence" value="ECO:0007669"/>
    <property type="project" value="InterPro"/>
</dbReference>
<evidence type="ECO:0000256" key="3">
    <source>
        <dbReference type="ARBA" id="ARBA00022679"/>
    </source>
</evidence>
<dbReference type="InterPro" id="IPR013749">
    <property type="entry name" value="PM/HMP-P_kinase-1"/>
</dbReference>
<dbReference type="GO" id="GO:0005524">
    <property type="term" value="F:ATP binding"/>
    <property type="evidence" value="ECO:0007669"/>
    <property type="project" value="UniProtKB-KW"/>
</dbReference>
<evidence type="ECO:0000256" key="2">
    <source>
        <dbReference type="ARBA" id="ARBA00012135"/>
    </source>
</evidence>
<keyword evidence="10" id="KW-1185">Reference proteome</keyword>
<organism evidence="9 10">
    <name type="scientific">Desulfobaculum xiamenense</name>
    <dbReference type="NCBI Taxonomy" id="995050"/>
    <lineage>
        <taxon>Bacteria</taxon>
        <taxon>Pseudomonadati</taxon>
        <taxon>Thermodesulfobacteriota</taxon>
        <taxon>Desulfovibrionia</taxon>
        <taxon>Desulfovibrionales</taxon>
        <taxon>Desulfovibrionaceae</taxon>
        <taxon>Desulfobaculum</taxon>
    </lineage>
</organism>
<gene>
    <name evidence="9" type="ORF">GGQ74_000601</name>
</gene>
<evidence type="ECO:0000313" key="10">
    <source>
        <dbReference type="Proteomes" id="UP000580856"/>
    </source>
</evidence>
<dbReference type="Pfam" id="PF08543">
    <property type="entry name" value="Phos_pyr_kin"/>
    <property type="match status" value="1"/>
</dbReference>
<dbReference type="NCBIfam" id="TIGR00097">
    <property type="entry name" value="HMP-P_kinase"/>
    <property type="match status" value="1"/>
</dbReference>
<evidence type="ECO:0000259" key="7">
    <source>
        <dbReference type="Pfam" id="PF08543"/>
    </source>
</evidence>